<feature type="compositionally biased region" description="Low complexity" evidence="1">
    <location>
        <begin position="261"/>
        <end position="287"/>
    </location>
</feature>
<organism evidence="2 3">
    <name type="scientific">Winogradskya consettensis</name>
    <dbReference type="NCBI Taxonomy" id="113560"/>
    <lineage>
        <taxon>Bacteria</taxon>
        <taxon>Bacillati</taxon>
        <taxon>Actinomycetota</taxon>
        <taxon>Actinomycetes</taxon>
        <taxon>Micromonosporales</taxon>
        <taxon>Micromonosporaceae</taxon>
        <taxon>Winogradskya</taxon>
    </lineage>
</organism>
<dbReference type="AlphaFoldDB" id="A0A919SLR7"/>
<dbReference type="Proteomes" id="UP000680865">
    <property type="component" value="Unassembled WGS sequence"/>
</dbReference>
<feature type="compositionally biased region" description="Basic and acidic residues" evidence="1">
    <location>
        <begin position="242"/>
        <end position="253"/>
    </location>
</feature>
<feature type="compositionally biased region" description="Basic and acidic residues" evidence="1">
    <location>
        <begin position="182"/>
        <end position="191"/>
    </location>
</feature>
<feature type="compositionally biased region" description="Basic and acidic residues" evidence="1">
    <location>
        <begin position="120"/>
        <end position="136"/>
    </location>
</feature>
<evidence type="ECO:0000313" key="3">
    <source>
        <dbReference type="Proteomes" id="UP000680865"/>
    </source>
</evidence>
<evidence type="ECO:0000256" key="1">
    <source>
        <dbReference type="SAM" id="MobiDB-lite"/>
    </source>
</evidence>
<reference evidence="2" key="1">
    <citation type="submission" date="2021-03" db="EMBL/GenBank/DDBJ databases">
        <title>Whole genome shotgun sequence of Actinoplanes consettensis NBRC 14913.</title>
        <authorList>
            <person name="Komaki H."/>
            <person name="Tamura T."/>
        </authorList>
    </citation>
    <scope>NUCLEOTIDE SEQUENCE</scope>
    <source>
        <strain evidence="2">NBRC 14913</strain>
    </source>
</reference>
<feature type="compositionally biased region" description="Low complexity" evidence="1">
    <location>
        <begin position="301"/>
        <end position="345"/>
    </location>
</feature>
<sequence>MIYASLLLILVAVTLLVLGLTAGSSSLLISSIVASLLAAVALVIGARQNTARGRPAPGEPLLADRHPEPAYAGAPASSRTEVFRGGPPDSAFPDRNEPDQAIAYAAGQRDAETNLTGTTRPHEDHTQRVRPDEALHAEPATSEPGTSKPGTSKPGTSEPGSHEPSSRGAGTSGAGTSGAGLHEPDPVRDEPPADPPAEPGADKKADADRTPYSGTDATRAGRRATDSPDYDQAASVIGSARTQDDDSWRRDDPADPPPAAPASSSPASSSTASSSTASSSASSSSTSKPAHGSALDEEEPAPASASATGSSGSGSGDAAVGSVAAGEAAPAAAAGEAGASTAGVEGVREPGAVDAGEFGDPDPEDPDDEPLPQAVRPADAVRVARLEAEVLVVDGRPRYHLADCPFVTGKATEALPVGEAVELGFSPCGICRPVDHLVAAAARP</sequence>
<name>A0A919SLR7_9ACTN</name>
<gene>
    <name evidence="2" type="ORF">Aco04nite_43740</name>
</gene>
<evidence type="ECO:0000313" key="2">
    <source>
        <dbReference type="EMBL" id="GIM75120.1"/>
    </source>
</evidence>
<proteinExistence type="predicted"/>
<comment type="caution">
    <text evidence="2">The sequence shown here is derived from an EMBL/GenBank/DDBJ whole genome shotgun (WGS) entry which is preliminary data.</text>
</comment>
<dbReference type="RefSeq" id="WP_212999179.1">
    <property type="nucleotide sequence ID" value="NZ_BAAATW010000014.1"/>
</dbReference>
<feature type="region of interest" description="Disordered" evidence="1">
    <location>
        <begin position="50"/>
        <end position="376"/>
    </location>
</feature>
<protein>
    <recommendedName>
        <fullName evidence="4">Clumping factor A</fullName>
    </recommendedName>
</protein>
<accession>A0A919SLR7</accession>
<feature type="compositionally biased region" description="Polar residues" evidence="1">
    <location>
        <begin position="143"/>
        <end position="159"/>
    </location>
</feature>
<keyword evidence="3" id="KW-1185">Reference proteome</keyword>
<feature type="compositionally biased region" description="Basic and acidic residues" evidence="1">
    <location>
        <begin position="200"/>
        <end position="209"/>
    </location>
</feature>
<evidence type="ECO:0008006" key="4">
    <source>
        <dbReference type="Google" id="ProtNLM"/>
    </source>
</evidence>
<dbReference type="EMBL" id="BOQP01000022">
    <property type="protein sequence ID" value="GIM75120.1"/>
    <property type="molecule type" value="Genomic_DNA"/>
</dbReference>
<feature type="compositionally biased region" description="Acidic residues" evidence="1">
    <location>
        <begin position="357"/>
        <end position="370"/>
    </location>
</feature>